<dbReference type="Proteomes" id="UP000824540">
    <property type="component" value="Unassembled WGS sequence"/>
</dbReference>
<name>A0A8T2N2E0_9TELE</name>
<accession>A0A8T2N2E0</accession>
<dbReference type="EMBL" id="JAFBMS010000144">
    <property type="protein sequence ID" value="KAG9334605.1"/>
    <property type="molecule type" value="Genomic_DNA"/>
</dbReference>
<protein>
    <submittedName>
        <fullName evidence="2">Uncharacterized protein</fullName>
    </submittedName>
</protein>
<feature type="compositionally biased region" description="Low complexity" evidence="1">
    <location>
        <begin position="89"/>
        <end position="98"/>
    </location>
</feature>
<organism evidence="2 3">
    <name type="scientific">Albula glossodonta</name>
    <name type="common">roundjaw bonefish</name>
    <dbReference type="NCBI Taxonomy" id="121402"/>
    <lineage>
        <taxon>Eukaryota</taxon>
        <taxon>Metazoa</taxon>
        <taxon>Chordata</taxon>
        <taxon>Craniata</taxon>
        <taxon>Vertebrata</taxon>
        <taxon>Euteleostomi</taxon>
        <taxon>Actinopterygii</taxon>
        <taxon>Neopterygii</taxon>
        <taxon>Teleostei</taxon>
        <taxon>Albuliformes</taxon>
        <taxon>Albulidae</taxon>
        <taxon>Albula</taxon>
    </lineage>
</organism>
<sequence length="119" mass="12530">MWETHWCGDLGRESESLQQVFDCGETLRGAAALCRSKLALQVSTNSLTTDPQSENVSVVANVSVTPSMAPPTTSLTSVGAAKDSKGKATTPPTSSTHPFFPPRLLSITCVSPVPDNGLR</sequence>
<dbReference type="AlphaFoldDB" id="A0A8T2N2E0"/>
<evidence type="ECO:0000313" key="3">
    <source>
        <dbReference type="Proteomes" id="UP000824540"/>
    </source>
</evidence>
<evidence type="ECO:0000256" key="1">
    <source>
        <dbReference type="SAM" id="MobiDB-lite"/>
    </source>
</evidence>
<comment type="caution">
    <text evidence="2">The sequence shown here is derived from an EMBL/GenBank/DDBJ whole genome shotgun (WGS) entry which is preliminary data.</text>
</comment>
<reference evidence="2" key="1">
    <citation type="thesis" date="2021" institute="BYU ScholarsArchive" country="Provo, UT, USA">
        <title>Applications of and Algorithms for Genome Assembly and Genomic Analyses with an Emphasis on Marine Teleosts.</title>
        <authorList>
            <person name="Pickett B.D."/>
        </authorList>
    </citation>
    <scope>NUCLEOTIDE SEQUENCE</scope>
    <source>
        <strain evidence="2">HI-2016</strain>
    </source>
</reference>
<proteinExistence type="predicted"/>
<gene>
    <name evidence="2" type="ORF">JZ751_007427</name>
</gene>
<feature type="region of interest" description="Disordered" evidence="1">
    <location>
        <begin position="66"/>
        <end position="101"/>
    </location>
</feature>
<evidence type="ECO:0000313" key="2">
    <source>
        <dbReference type="EMBL" id="KAG9334605.1"/>
    </source>
</evidence>
<keyword evidence="3" id="KW-1185">Reference proteome</keyword>